<name>A0A2M4DR70_ANODA</name>
<sequence>MSFDKPRPFLYITLLPIVAAAKLNERTNQPIRGAICVRSSTRHLDQATYTNVTDSRLQLTLITKKN</sequence>
<accession>A0A2M4DR70</accession>
<dbReference type="AlphaFoldDB" id="A0A2M4DR70"/>
<organism evidence="1">
    <name type="scientific">Anopheles darlingi</name>
    <name type="common">Mosquito</name>
    <dbReference type="NCBI Taxonomy" id="43151"/>
    <lineage>
        <taxon>Eukaryota</taxon>
        <taxon>Metazoa</taxon>
        <taxon>Ecdysozoa</taxon>
        <taxon>Arthropoda</taxon>
        <taxon>Hexapoda</taxon>
        <taxon>Insecta</taxon>
        <taxon>Pterygota</taxon>
        <taxon>Neoptera</taxon>
        <taxon>Endopterygota</taxon>
        <taxon>Diptera</taxon>
        <taxon>Nematocera</taxon>
        <taxon>Culicoidea</taxon>
        <taxon>Culicidae</taxon>
        <taxon>Anophelinae</taxon>
        <taxon>Anopheles</taxon>
    </lineage>
</organism>
<evidence type="ECO:0000313" key="1">
    <source>
        <dbReference type="EMBL" id="MBW80022.1"/>
    </source>
</evidence>
<proteinExistence type="predicted"/>
<reference evidence="1" key="1">
    <citation type="submission" date="2018-01" db="EMBL/GenBank/DDBJ databases">
        <title>An insight into the sialome of Amazonian anophelines.</title>
        <authorList>
            <person name="Ribeiro J.M."/>
            <person name="Scarpassa V."/>
            <person name="Calvo E."/>
        </authorList>
    </citation>
    <scope>NUCLEOTIDE SEQUENCE</scope>
</reference>
<protein>
    <submittedName>
        <fullName evidence="1">Putative secreted protein</fullName>
    </submittedName>
</protein>
<dbReference type="EMBL" id="GGFL01015844">
    <property type="protein sequence ID" value="MBW80022.1"/>
    <property type="molecule type" value="Transcribed_RNA"/>
</dbReference>